<dbReference type="AlphaFoldDB" id="A0AA85GF23"/>
<proteinExistence type="inferred from homology"/>
<dbReference type="Pfam" id="PF04499">
    <property type="entry name" value="SAPS"/>
    <property type="match status" value="2"/>
</dbReference>
<sequence length="1238" mass="138228">MFWESVFAYSEINDLLSRPDLTIKELLDADDVLQKCREKDPRLINFLSRPDNLDYLIDLVSRTPESFVFNQDLYRYTSLACEILTNDINEILDGIIELTESTIDQPTPNELHNNACNNNNNNHILESNQINCLSLPSSFSSPLPSSSMIINDHNLKVINNKDDQSCNNILIVNNNSHTDPYSNVHDNDAAAADTNHLSSPISVINESSIINDHNSQLFNNIDHNNLNELLTSNLKLSSPMLLPTSSSSTITTSNDDDLIKVNNTSTTTRRRIDLLLHFFHYSNQPVNPLSASFVSRLLIHLTLHRGNIIIPYLRSSKGFLDQLFLSLDSSAVADLIIQLSQQETKQQHIIFEWFKTDRLVERLIEKFDPTYSSDAHESAAHCLIELITVLRNYLVNNPPNLDTSDTLMNSMTTTTFTANNIGSSMMSGSPLNSLFDKDEETYKAAENLLNVLESEETMSMLLNRITANEYVEPSILVSCVNVCMALIGKKKPESSFPVGEDGYSGLDFDSLIKFSGDISNNLKSILRNNSNPSNDLNSGNHCPTTDNHTSDTVGKSDPFVTASKDDNNNNNTVIDKLHIMKASENLIKTSLPYLDKLHDLLKRFHPQFYNCMPTTHCTLNPPLGRCRLAILQLIASLISLPISTNLSKTIVDIGFVKTSMELFALYPYNTFLHHYVTDIIKSIFKHSGLVNSNNNNNGNNSTNVSDKTTTNLINTTTTTNSTNTTTASTNTVKLSSNHDDNQLTESLSSSILSAASAADSSTNPFTTEPVNSNVIHSTNSSSTNELDSHDHCIPSHNNTINNPFYSMNQNYNEFSKNILINLIKDHHLIDWCLKLSPLPSLDERPNDGDSPNCLVRLSKDPVKSGYSGHIWQIGNLIVSAMNGPYGEFLKSLIQDLDPKTQNLWSDFVKDLNVINSVEVAETSQSAIEGLNHSDVPFVLAPVTSSNLMQNKLLDLNGKSSSYLFDDVDNNEHEEYGKTNHEYLAYHPVISASTLVNLQRQSILQNFMDSWLDPDEESEHNDNVNSNSIYDQNNNPSEEKDQFKPSDDIHIGVPGPLGEMYFNHNSDSDGDYFNGDNNEDDDKDENDELDKSKDNIHSRGYCNSDEDDDDEEDLKSPVQIKQQHSSKQSISNANSSTSVVYNHSNEFTEVSSVTTHNNESSIKINSNGNNLSQVSTTIPTTATHTTNSTISLFTENIEMKLFNGNEEMEQTKHNTSSESIVTLLNANFIKKQFKLCTII</sequence>
<feature type="compositionally biased region" description="Acidic residues" evidence="3">
    <location>
        <begin position="1076"/>
        <end position="1087"/>
    </location>
</feature>
<reference evidence="5" key="2">
    <citation type="submission" date="2023-11" db="UniProtKB">
        <authorList>
            <consortium name="WormBaseParasite"/>
        </authorList>
    </citation>
    <scope>IDENTIFICATION</scope>
</reference>
<feature type="compositionally biased region" description="Acidic residues" evidence="3">
    <location>
        <begin position="1103"/>
        <end position="1112"/>
    </location>
</feature>
<evidence type="ECO:0000313" key="4">
    <source>
        <dbReference type="Proteomes" id="UP000050792"/>
    </source>
</evidence>
<reference evidence="4" key="1">
    <citation type="submission" date="2022-06" db="EMBL/GenBank/DDBJ databases">
        <authorList>
            <person name="Berger JAMES D."/>
            <person name="Berger JAMES D."/>
        </authorList>
    </citation>
    <scope>NUCLEOTIDE SEQUENCE [LARGE SCALE GENOMIC DNA]</scope>
</reference>
<evidence type="ECO:0000313" key="5">
    <source>
        <dbReference type="WBParaSite" id="SRDH1_87540.4"/>
    </source>
</evidence>
<feature type="compositionally biased region" description="Polar residues" evidence="3">
    <location>
        <begin position="529"/>
        <end position="553"/>
    </location>
</feature>
<dbReference type="WBParaSite" id="SRDH1_87540.4">
    <property type="protein sequence ID" value="SRDH1_87540.4"/>
    <property type="gene ID" value="SRDH1_87540"/>
</dbReference>
<feature type="compositionally biased region" description="Polar residues" evidence="3">
    <location>
        <begin position="1022"/>
        <end position="1035"/>
    </location>
</feature>
<organism evidence="4 5">
    <name type="scientific">Schistosoma rodhaini</name>
    <dbReference type="NCBI Taxonomy" id="6188"/>
    <lineage>
        <taxon>Eukaryota</taxon>
        <taxon>Metazoa</taxon>
        <taxon>Spiralia</taxon>
        <taxon>Lophotrochozoa</taxon>
        <taxon>Platyhelminthes</taxon>
        <taxon>Trematoda</taxon>
        <taxon>Digenea</taxon>
        <taxon>Strigeidida</taxon>
        <taxon>Schistosomatoidea</taxon>
        <taxon>Schistosomatidae</taxon>
        <taxon>Schistosoma</taxon>
    </lineage>
</organism>
<feature type="compositionally biased region" description="Polar residues" evidence="3">
    <location>
        <begin position="762"/>
        <end position="785"/>
    </location>
</feature>
<dbReference type="Proteomes" id="UP000050792">
    <property type="component" value="Unassembled WGS sequence"/>
</dbReference>
<dbReference type="GO" id="GO:0019888">
    <property type="term" value="F:protein phosphatase regulator activity"/>
    <property type="evidence" value="ECO:0007669"/>
    <property type="project" value="TreeGrafter"/>
</dbReference>
<feature type="compositionally biased region" description="Basic and acidic residues" evidence="3">
    <location>
        <begin position="1036"/>
        <end position="1049"/>
    </location>
</feature>
<feature type="region of interest" description="Disordered" evidence="3">
    <location>
        <begin position="713"/>
        <end position="741"/>
    </location>
</feature>
<feature type="region of interest" description="Disordered" evidence="3">
    <location>
        <begin position="1013"/>
        <end position="1135"/>
    </location>
</feature>
<feature type="compositionally biased region" description="Low complexity" evidence="3">
    <location>
        <begin position="1118"/>
        <end position="1135"/>
    </location>
</feature>
<dbReference type="PANTHER" id="PTHR12634">
    <property type="entry name" value="SIT4 YEAST -ASSOCIATING PROTEIN-RELATED"/>
    <property type="match status" value="1"/>
</dbReference>
<keyword evidence="2" id="KW-0131">Cell cycle</keyword>
<feature type="region of interest" description="Disordered" evidence="3">
    <location>
        <begin position="759"/>
        <end position="788"/>
    </location>
</feature>
<protein>
    <submittedName>
        <fullName evidence="5">Uncharacterized protein</fullName>
    </submittedName>
</protein>
<feature type="compositionally biased region" description="Low complexity" evidence="3">
    <location>
        <begin position="713"/>
        <end position="731"/>
    </location>
</feature>
<dbReference type="InterPro" id="IPR007587">
    <property type="entry name" value="SAPS"/>
</dbReference>
<evidence type="ECO:0000256" key="1">
    <source>
        <dbReference type="ARBA" id="ARBA00006180"/>
    </source>
</evidence>
<comment type="similarity">
    <text evidence="1">Belongs to the SAPS family.</text>
</comment>
<dbReference type="GO" id="GO:0019903">
    <property type="term" value="F:protein phosphatase binding"/>
    <property type="evidence" value="ECO:0007669"/>
    <property type="project" value="InterPro"/>
</dbReference>
<feature type="region of interest" description="Disordered" evidence="3">
    <location>
        <begin position="529"/>
        <end position="565"/>
    </location>
</feature>
<dbReference type="PANTHER" id="PTHR12634:SF8">
    <property type="entry name" value="FIERY MOUNTAIN, ISOFORM D"/>
    <property type="match status" value="1"/>
</dbReference>
<name>A0AA85GF23_9TREM</name>
<accession>A0AA85GF23</accession>
<keyword evidence="4" id="KW-1185">Reference proteome</keyword>
<evidence type="ECO:0000256" key="2">
    <source>
        <dbReference type="ARBA" id="ARBA00023306"/>
    </source>
</evidence>
<evidence type="ECO:0000256" key="3">
    <source>
        <dbReference type="SAM" id="MobiDB-lite"/>
    </source>
</evidence>